<evidence type="ECO:0000313" key="2">
    <source>
        <dbReference type="EMBL" id="VFB15764.1"/>
    </source>
</evidence>
<keyword evidence="3" id="KW-1185">Reference proteome</keyword>
<organism evidence="2 3">
    <name type="scientific">Urinicoccus massiliensis</name>
    <dbReference type="NCBI Taxonomy" id="1723382"/>
    <lineage>
        <taxon>Bacteria</taxon>
        <taxon>Bacillati</taxon>
        <taxon>Bacillota</taxon>
        <taxon>Tissierellia</taxon>
        <taxon>Tissierellales</taxon>
        <taxon>Peptoniphilaceae</taxon>
        <taxon>Urinicoccus</taxon>
    </lineage>
</organism>
<dbReference type="AlphaFoldDB" id="A0A8H2QXF9"/>
<dbReference type="EMBL" id="CAACYI010000001">
    <property type="protein sequence ID" value="VFB15764.1"/>
    <property type="molecule type" value="Genomic_DNA"/>
</dbReference>
<evidence type="ECO:0000313" key="3">
    <source>
        <dbReference type="Proteomes" id="UP000377798"/>
    </source>
</evidence>
<gene>
    <name evidence="2" type="ORF">NCTC13150_00267</name>
</gene>
<dbReference type="Proteomes" id="UP000377798">
    <property type="component" value="Unassembled WGS sequence"/>
</dbReference>
<name>A0A8H2QXF9_9FIRM</name>
<dbReference type="InterPro" id="IPR012454">
    <property type="entry name" value="DUF1659"/>
</dbReference>
<comment type="caution">
    <text evidence="2">The sequence shown here is derived from an EMBL/GenBank/DDBJ whole genome shotgun (WGS) entry which is preliminary data.</text>
</comment>
<evidence type="ECO:0000259" key="1">
    <source>
        <dbReference type="Pfam" id="PF07872"/>
    </source>
</evidence>
<protein>
    <submittedName>
        <fullName evidence="2">Protein of uncharacterized function (DUF1659)</fullName>
    </submittedName>
</protein>
<feature type="domain" description="DUF1659" evidence="1">
    <location>
        <begin position="3"/>
        <end position="68"/>
    </location>
</feature>
<dbReference type="RefSeq" id="WP_072470410.1">
    <property type="nucleotide sequence ID" value="NZ_CAACYI010000001.1"/>
</dbReference>
<reference evidence="2 3" key="1">
    <citation type="submission" date="2019-02" db="EMBL/GenBank/DDBJ databases">
        <authorList>
            <consortium name="Pathogen Informatics"/>
        </authorList>
    </citation>
    <scope>NUCLEOTIDE SEQUENCE [LARGE SCALE GENOMIC DNA]</scope>
    <source>
        <strain evidence="2 3">3012STDY7089603</strain>
    </source>
</reference>
<sequence>MAKKEKIALRLELDTGVQKNGKPILKTKSFSNINEAIDDQALLRGGQALTKLFDETCTGILKIETVRLNPEA</sequence>
<dbReference type="Pfam" id="PF07872">
    <property type="entry name" value="DUF1659"/>
    <property type="match status" value="1"/>
</dbReference>
<accession>A0A8H2QXF9</accession>
<proteinExistence type="predicted"/>